<dbReference type="InterPro" id="IPR016181">
    <property type="entry name" value="Acyl_CoA_acyltransferase"/>
</dbReference>
<dbReference type="RefSeq" id="WP_075074759.1">
    <property type="nucleotide sequence ID" value="NZ_DF967972.1"/>
</dbReference>
<dbReference type="InterPro" id="IPR001977">
    <property type="entry name" value="Depp_CoAkinase"/>
</dbReference>
<evidence type="ECO:0000256" key="3">
    <source>
        <dbReference type="HAMAP-Rule" id="MF_00376"/>
    </source>
</evidence>
<dbReference type="EC" id="2.7.1.24" evidence="3 4"/>
<keyword evidence="3" id="KW-0173">Coenzyme A biosynthesis</keyword>
<keyword evidence="3 5" id="KW-0418">Kinase</keyword>
<evidence type="ECO:0000256" key="4">
    <source>
        <dbReference type="NCBIfam" id="TIGR00152"/>
    </source>
</evidence>
<dbReference type="Gene3D" id="3.40.630.30">
    <property type="match status" value="1"/>
</dbReference>
<dbReference type="HAMAP" id="MF_00376">
    <property type="entry name" value="Dephospho_CoA_kinase"/>
    <property type="match status" value="1"/>
</dbReference>
<dbReference type="NCBIfam" id="TIGR00152">
    <property type="entry name" value="dephospho-CoA kinase"/>
    <property type="match status" value="1"/>
</dbReference>
<dbReference type="InterPro" id="IPR027417">
    <property type="entry name" value="P-loop_NTPase"/>
</dbReference>
<dbReference type="STRING" id="360412.LARV_03380"/>
<sequence>MTKWAGKYVIGLTGNIGTGKSVVRRMLEHLGAYGIDADALSHRAIAKGAPGYQPILSAFGSWILMPDGEIDRVKLGRLVFNDPDALVTLERIIHPLVNQAVGFLAKRASQKVIVIEAIKLLESALVANCDSVWVTYASPQIQIARLVQKRHMTDADARQRIAAQPPQEEKIAAATVVIRNELDFEDTWRQVSNAWQKFIPEDLQAAPAPAQEARPAARLQGQISVRRGRPRDSEEIAAIFNRLSKNGTQLTRDDIMAAFGEKAFLVLQTGNQTAGVMGWQVENLVARATDIYIDPAVPAEQAISAFIKEMERSSRDLQCEASLVFVPKELATLDSVWQSLGYEPREASSLGVQAWQEAAEETKVANTVLFFKQLRQDRVLRPI</sequence>
<evidence type="ECO:0000256" key="2">
    <source>
        <dbReference type="ARBA" id="ARBA00022840"/>
    </source>
</evidence>
<reference evidence="5" key="1">
    <citation type="submission" date="2015-07" db="EMBL/GenBank/DDBJ databases">
        <title>Draft Genome Sequences of Anaerolinea thermolimosa IMO-1, Bellilinea caldifistulae GOMI-1, Leptolinea tardivitalis YMTK-2, Levilinea saccharolytica KIBI-1,Longilinea arvoryzae KOME-1, Previously Described as Members of the Anaerolineaceae (Chloroflexi).</title>
        <authorList>
            <person name="Sekiguchi Y."/>
            <person name="Ohashi A."/>
            <person name="Matsuura N."/>
            <person name="Tourlousse M.D."/>
        </authorList>
    </citation>
    <scope>NUCLEOTIDE SEQUENCE [LARGE SCALE GENOMIC DNA]</scope>
    <source>
        <strain evidence="5">KOME-1</strain>
    </source>
</reference>
<evidence type="ECO:0000256" key="1">
    <source>
        <dbReference type="ARBA" id="ARBA00022741"/>
    </source>
</evidence>
<dbReference type="EMBL" id="DF967972">
    <property type="protein sequence ID" value="GAP15588.1"/>
    <property type="molecule type" value="Genomic_DNA"/>
</dbReference>
<comment type="similarity">
    <text evidence="3">Belongs to the CoaE family.</text>
</comment>
<accession>A0A0S7BK98</accession>
<evidence type="ECO:0000313" key="6">
    <source>
        <dbReference type="Proteomes" id="UP000055060"/>
    </source>
</evidence>
<comment type="subcellular location">
    <subcellularLocation>
        <location evidence="3">Cytoplasm</location>
    </subcellularLocation>
</comment>
<protein>
    <recommendedName>
        <fullName evidence="3 4">Dephospho-CoA kinase</fullName>
        <ecNumber evidence="3 4">2.7.1.24</ecNumber>
    </recommendedName>
    <alternativeName>
        <fullName evidence="3">Dephosphocoenzyme A kinase</fullName>
    </alternativeName>
</protein>
<comment type="function">
    <text evidence="3">Catalyzes the phosphorylation of the 3'-hydroxyl group of dephosphocoenzyme A to form coenzyme A.</text>
</comment>
<dbReference type="Pfam" id="PF01121">
    <property type="entry name" value="CoaE"/>
    <property type="match status" value="1"/>
</dbReference>
<dbReference type="SUPFAM" id="SSF55729">
    <property type="entry name" value="Acyl-CoA N-acyltransferases (Nat)"/>
    <property type="match status" value="1"/>
</dbReference>
<keyword evidence="3" id="KW-0808">Transferase</keyword>
<keyword evidence="3" id="KW-0963">Cytoplasm</keyword>
<keyword evidence="2 3" id="KW-0067">ATP-binding</keyword>
<dbReference type="GO" id="GO:0004140">
    <property type="term" value="F:dephospho-CoA kinase activity"/>
    <property type="evidence" value="ECO:0007669"/>
    <property type="project" value="UniProtKB-UniRule"/>
</dbReference>
<dbReference type="GO" id="GO:0005737">
    <property type="term" value="C:cytoplasm"/>
    <property type="evidence" value="ECO:0007669"/>
    <property type="project" value="UniProtKB-SubCell"/>
</dbReference>
<dbReference type="PROSITE" id="PS51219">
    <property type="entry name" value="DPCK"/>
    <property type="match status" value="1"/>
</dbReference>
<dbReference type="UniPathway" id="UPA00241">
    <property type="reaction ID" value="UER00356"/>
</dbReference>
<evidence type="ECO:0000313" key="5">
    <source>
        <dbReference type="EMBL" id="GAP15588.1"/>
    </source>
</evidence>
<dbReference type="AlphaFoldDB" id="A0A0S7BK98"/>
<dbReference type="SUPFAM" id="SSF52540">
    <property type="entry name" value="P-loop containing nucleoside triphosphate hydrolases"/>
    <property type="match status" value="1"/>
</dbReference>
<keyword evidence="1 3" id="KW-0547">Nucleotide-binding</keyword>
<organism evidence="5">
    <name type="scientific">Longilinea arvoryzae</name>
    <dbReference type="NCBI Taxonomy" id="360412"/>
    <lineage>
        <taxon>Bacteria</taxon>
        <taxon>Bacillati</taxon>
        <taxon>Chloroflexota</taxon>
        <taxon>Anaerolineae</taxon>
        <taxon>Anaerolineales</taxon>
        <taxon>Anaerolineaceae</taxon>
        <taxon>Longilinea</taxon>
    </lineage>
</organism>
<proteinExistence type="inferred from homology"/>
<comment type="pathway">
    <text evidence="3">Cofactor biosynthesis; coenzyme A biosynthesis; CoA from (R)-pantothenate: step 5/5.</text>
</comment>
<keyword evidence="6" id="KW-1185">Reference proteome</keyword>
<feature type="binding site" evidence="3">
    <location>
        <begin position="17"/>
        <end position="22"/>
    </location>
    <ligand>
        <name>ATP</name>
        <dbReference type="ChEBI" id="CHEBI:30616"/>
    </ligand>
</feature>
<dbReference type="Gene3D" id="3.40.50.300">
    <property type="entry name" value="P-loop containing nucleotide triphosphate hydrolases"/>
    <property type="match status" value="1"/>
</dbReference>
<dbReference type="CDD" id="cd02022">
    <property type="entry name" value="DPCK"/>
    <property type="match status" value="1"/>
</dbReference>
<dbReference type="Proteomes" id="UP000055060">
    <property type="component" value="Unassembled WGS sequence"/>
</dbReference>
<gene>
    <name evidence="3" type="primary">coaE</name>
    <name evidence="5" type="ORF">LARV_03380</name>
</gene>
<name>A0A0S7BK98_9CHLR</name>
<dbReference type="GO" id="GO:0005524">
    <property type="term" value="F:ATP binding"/>
    <property type="evidence" value="ECO:0007669"/>
    <property type="project" value="UniProtKB-UniRule"/>
</dbReference>
<comment type="catalytic activity">
    <reaction evidence="3">
        <text>3'-dephospho-CoA + ATP = ADP + CoA + H(+)</text>
        <dbReference type="Rhea" id="RHEA:18245"/>
        <dbReference type="ChEBI" id="CHEBI:15378"/>
        <dbReference type="ChEBI" id="CHEBI:30616"/>
        <dbReference type="ChEBI" id="CHEBI:57287"/>
        <dbReference type="ChEBI" id="CHEBI:57328"/>
        <dbReference type="ChEBI" id="CHEBI:456216"/>
        <dbReference type="EC" id="2.7.1.24"/>
    </reaction>
</comment>
<dbReference type="PANTHER" id="PTHR10695">
    <property type="entry name" value="DEPHOSPHO-COA KINASE-RELATED"/>
    <property type="match status" value="1"/>
</dbReference>
<dbReference type="PANTHER" id="PTHR10695:SF46">
    <property type="entry name" value="BIFUNCTIONAL COENZYME A SYNTHASE-RELATED"/>
    <property type="match status" value="1"/>
</dbReference>
<dbReference type="GO" id="GO:0015937">
    <property type="term" value="P:coenzyme A biosynthetic process"/>
    <property type="evidence" value="ECO:0007669"/>
    <property type="project" value="UniProtKB-UniRule"/>
</dbReference>